<comment type="caution">
    <text evidence="1">The sequence shown here is derived from an EMBL/GenBank/DDBJ whole genome shotgun (WGS) entry which is preliminary data.</text>
</comment>
<evidence type="ECO:0000313" key="1">
    <source>
        <dbReference type="EMBL" id="MFC4424958.1"/>
    </source>
</evidence>
<sequence length="122" mass="13313">MSMLTRRGLTPRAHGLVDYVACAAMLALPGALKLSPQARLASQAFALSYLGVSALTDYPYSLKRALPFPWHGRIELLTVPVLALTPTLLGLKAEQDHRYFEGLTLMVLSAYLATDWKADPNA</sequence>
<keyword evidence="2" id="KW-1185">Reference proteome</keyword>
<name>A0ABV8XJJ6_9DEIO</name>
<evidence type="ECO:0008006" key="3">
    <source>
        <dbReference type="Google" id="ProtNLM"/>
    </source>
</evidence>
<dbReference type="RefSeq" id="WP_380035768.1">
    <property type="nucleotide sequence ID" value="NZ_JBHSEH010000004.1"/>
</dbReference>
<organism evidence="1 2">
    <name type="scientific">Deinococcus navajonensis</name>
    <dbReference type="NCBI Taxonomy" id="309884"/>
    <lineage>
        <taxon>Bacteria</taxon>
        <taxon>Thermotogati</taxon>
        <taxon>Deinococcota</taxon>
        <taxon>Deinococci</taxon>
        <taxon>Deinococcales</taxon>
        <taxon>Deinococcaceae</taxon>
        <taxon>Deinococcus</taxon>
    </lineage>
</organism>
<gene>
    <name evidence="1" type="ORF">ACFOZ9_01965</name>
</gene>
<accession>A0ABV8XJJ6</accession>
<dbReference type="EMBL" id="JBHSEH010000004">
    <property type="protein sequence ID" value="MFC4424958.1"/>
    <property type="molecule type" value="Genomic_DNA"/>
</dbReference>
<proteinExistence type="predicted"/>
<evidence type="ECO:0000313" key="2">
    <source>
        <dbReference type="Proteomes" id="UP001595998"/>
    </source>
</evidence>
<dbReference type="Proteomes" id="UP001595998">
    <property type="component" value="Unassembled WGS sequence"/>
</dbReference>
<reference evidence="2" key="1">
    <citation type="journal article" date="2019" name="Int. J. Syst. Evol. Microbiol.">
        <title>The Global Catalogue of Microorganisms (GCM) 10K type strain sequencing project: providing services to taxonomists for standard genome sequencing and annotation.</title>
        <authorList>
            <consortium name="The Broad Institute Genomics Platform"/>
            <consortium name="The Broad Institute Genome Sequencing Center for Infectious Disease"/>
            <person name="Wu L."/>
            <person name="Ma J."/>
        </authorList>
    </citation>
    <scope>NUCLEOTIDE SEQUENCE [LARGE SCALE GENOMIC DNA]</scope>
    <source>
        <strain evidence="2">CCUG 56029</strain>
    </source>
</reference>
<protein>
    <recommendedName>
        <fullName evidence="3">SPW repeat-containing protein</fullName>
    </recommendedName>
</protein>